<keyword evidence="3" id="KW-1185">Reference proteome</keyword>
<feature type="chain" id="PRO_5025538822" description="Outer membrane protein beta-barrel domain-containing protein" evidence="1">
    <location>
        <begin position="25"/>
        <end position="189"/>
    </location>
</feature>
<dbReference type="EMBL" id="CP048113">
    <property type="protein sequence ID" value="QHS63052.1"/>
    <property type="molecule type" value="Genomic_DNA"/>
</dbReference>
<name>A0A6B9ZKY8_9BACT</name>
<proteinExistence type="predicted"/>
<dbReference type="RefSeq" id="WP_162334776.1">
    <property type="nucleotide sequence ID" value="NZ_CP048113.1"/>
</dbReference>
<evidence type="ECO:0000313" key="2">
    <source>
        <dbReference type="EMBL" id="QHS63052.1"/>
    </source>
</evidence>
<evidence type="ECO:0000313" key="3">
    <source>
        <dbReference type="Proteomes" id="UP000476411"/>
    </source>
</evidence>
<feature type="signal peptide" evidence="1">
    <location>
        <begin position="1"/>
        <end position="24"/>
    </location>
</feature>
<dbReference type="AlphaFoldDB" id="A0A6B9ZKY8"/>
<evidence type="ECO:0000256" key="1">
    <source>
        <dbReference type="SAM" id="SignalP"/>
    </source>
</evidence>
<gene>
    <name evidence="2" type="ORF">GWR21_26735</name>
</gene>
<organism evidence="2 3">
    <name type="scientific">Chitinophaga agri</name>
    <dbReference type="NCBI Taxonomy" id="2703787"/>
    <lineage>
        <taxon>Bacteria</taxon>
        <taxon>Pseudomonadati</taxon>
        <taxon>Bacteroidota</taxon>
        <taxon>Chitinophagia</taxon>
        <taxon>Chitinophagales</taxon>
        <taxon>Chitinophagaceae</taxon>
        <taxon>Chitinophaga</taxon>
    </lineage>
</organism>
<evidence type="ECO:0008006" key="4">
    <source>
        <dbReference type="Google" id="ProtNLM"/>
    </source>
</evidence>
<sequence>MKKFITNGVATLALLLAVTVGVKAQEKGKSEAQRPAFSLSVGPEAGIPVGSFNDYYKWSLGGSVQADYAILGKTLYVNLNTGFTNVFADDIPGVDDVQWIPVKAGLKYYPFQRNNLYVQGQAGVNFITNGPVGNKTASFTYTPQIGYLIPLGKGNYLDAAVKYDGNSRFVDGGGRADILAVRVAYTFGL</sequence>
<dbReference type="Proteomes" id="UP000476411">
    <property type="component" value="Chromosome"/>
</dbReference>
<keyword evidence="1" id="KW-0732">Signal</keyword>
<reference evidence="2 3" key="1">
    <citation type="submission" date="2020-01" db="EMBL/GenBank/DDBJ databases">
        <title>Complete genome sequence of Chitinophaga sp. H33E-04 isolated from quinoa roots.</title>
        <authorList>
            <person name="Weon H.-Y."/>
            <person name="Lee S.A."/>
        </authorList>
    </citation>
    <scope>NUCLEOTIDE SEQUENCE [LARGE SCALE GENOMIC DNA]</scope>
    <source>
        <strain evidence="2 3">H33E-04</strain>
    </source>
</reference>
<accession>A0A6B9ZKY8</accession>
<dbReference type="KEGG" id="chih:GWR21_26735"/>
<protein>
    <recommendedName>
        <fullName evidence="4">Outer membrane protein beta-barrel domain-containing protein</fullName>
    </recommendedName>
</protein>